<dbReference type="PIRSF" id="PIRSF019883">
    <property type="entry name" value="UCP019883"/>
    <property type="match status" value="1"/>
</dbReference>
<evidence type="ECO:0008006" key="4">
    <source>
        <dbReference type="Google" id="ProtNLM"/>
    </source>
</evidence>
<dbReference type="AlphaFoldDB" id="A0A286E864"/>
<name>A0A286E864_9NEIS</name>
<keyword evidence="1" id="KW-0812">Transmembrane</keyword>
<dbReference type="OrthoDB" id="5785537at2"/>
<keyword evidence="1" id="KW-1133">Transmembrane helix</keyword>
<proteinExistence type="predicted"/>
<keyword evidence="3" id="KW-1185">Reference proteome</keyword>
<feature type="transmembrane region" description="Helical" evidence="1">
    <location>
        <begin position="37"/>
        <end position="57"/>
    </location>
</feature>
<feature type="transmembrane region" description="Helical" evidence="1">
    <location>
        <begin position="69"/>
        <end position="92"/>
    </location>
</feature>
<evidence type="ECO:0000313" key="3">
    <source>
        <dbReference type="Proteomes" id="UP000219669"/>
    </source>
</evidence>
<evidence type="ECO:0000313" key="2">
    <source>
        <dbReference type="EMBL" id="SOD67080.1"/>
    </source>
</evidence>
<sequence>MTAPMYTLLILTLIFANLPFITQRGLGFIALKNKTILHHLGELALGFVLIGALGYVLESRSGMVHRQGWEFYVVAICLYLVAAFPAFVWRYFWHGRNRE</sequence>
<dbReference type="Pfam" id="PF10993">
    <property type="entry name" value="DUF2818"/>
    <property type="match status" value="1"/>
</dbReference>
<evidence type="ECO:0000256" key="1">
    <source>
        <dbReference type="SAM" id="Phobius"/>
    </source>
</evidence>
<dbReference type="RefSeq" id="WP_097113870.1">
    <property type="nucleotide sequence ID" value="NZ_CP083931.1"/>
</dbReference>
<dbReference type="InterPro" id="IPR016768">
    <property type="entry name" value="UCP019883"/>
</dbReference>
<organism evidence="2 3">
    <name type="scientific">Alysiella filiformis DSM 16848</name>
    <dbReference type="NCBI Taxonomy" id="1120981"/>
    <lineage>
        <taxon>Bacteria</taxon>
        <taxon>Pseudomonadati</taxon>
        <taxon>Pseudomonadota</taxon>
        <taxon>Betaproteobacteria</taxon>
        <taxon>Neisseriales</taxon>
        <taxon>Neisseriaceae</taxon>
        <taxon>Alysiella</taxon>
    </lineage>
</organism>
<dbReference type="Proteomes" id="UP000219669">
    <property type="component" value="Unassembled WGS sequence"/>
</dbReference>
<dbReference type="EMBL" id="OCNF01000005">
    <property type="protein sequence ID" value="SOD67080.1"/>
    <property type="molecule type" value="Genomic_DNA"/>
</dbReference>
<accession>A0A286E864</accession>
<reference evidence="2 3" key="1">
    <citation type="submission" date="2017-09" db="EMBL/GenBank/DDBJ databases">
        <authorList>
            <person name="Ehlers B."/>
            <person name="Leendertz F.H."/>
        </authorList>
    </citation>
    <scope>NUCLEOTIDE SEQUENCE [LARGE SCALE GENOMIC DNA]</scope>
    <source>
        <strain evidence="2 3">DSM 16848</strain>
    </source>
</reference>
<gene>
    <name evidence="2" type="ORF">SAMN02746062_00795</name>
</gene>
<protein>
    <recommendedName>
        <fullName evidence="4">Transmembrane protein</fullName>
    </recommendedName>
</protein>
<keyword evidence="1" id="KW-0472">Membrane</keyword>